<sequence>RLKRSKNGFAALSRYSICSNASRHAQIGMACFAWFATSSSGCCFFAVASIESSPESFLFPMEWACSASWTSVA</sequence>
<keyword evidence="2" id="KW-1185">Reference proteome</keyword>
<evidence type="ECO:0000313" key="2">
    <source>
        <dbReference type="Proteomes" id="UP000887013"/>
    </source>
</evidence>
<feature type="non-terminal residue" evidence="1">
    <location>
        <position position="1"/>
    </location>
</feature>
<name>A0A8X6N515_NEPPI</name>
<organism evidence="1 2">
    <name type="scientific">Nephila pilipes</name>
    <name type="common">Giant wood spider</name>
    <name type="synonym">Nephila maculata</name>
    <dbReference type="NCBI Taxonomy" id="299642"/>
    <lineage>
        <taxon>Eukaryota</taxon>
        <taxon>Metazoa</taxon>
        <taxon>Ecdysozoa</taxon>
        <taxon>Arthropoda</taxon>
        <taxon>Chelicerata</taxon>
        <taxon>Arachnida</taxon>
        <taxon>Araneae</taxon>
        <taxon>Araneomorphae</taxon>
        <taxon>Entelegynae</taxon>
        <taxon>Araneoidea</taxon>
        <taxon>Nephilidae</taxon>
        <taxon>Nephila</taxon>
    </lineage>
</organism>
<gene>
    <name evidence="1" type="ORF">NPIL_270471</name>
</gene>
<dbReference type="EMBL" id="BMAW01054065">
    <property type="protein sequence ID" value="GFS94270.1"/>
    <property type="molecule type" value="Genomic_DNA"/>
</dbReference>
<evidence type="ECO:0000313" key="1">
    <source>
        <dbReference type="EMBL" id="GFS94270.1"/>
    </source>
</evidence>
<accession>A0A8X6N515</accession>
<protein>
    <submittedName>
        <fullName evidence="1">Uncharacterized protein</fullName>
    </submittedName>
</protein>
<reference evidence="1" key="1">
    <citation type="submission" date="2020-08" db="EMBL/GenBank/DDBJ databases">
        <title>Multicomponent nature underlies the extraordinary mechanical properties of spider dragline silk.</title>
        <authorList>
            <person name="Kono N."/>
            <person name="Nakamura H."/>
            <person name="Mori M."/>
            <person name="Yoshida Y."/>
            <person name="Ohtoshi R."/>
            <person name="Malay A.D."/>
            <person name="Moran D.A.P."/>
            <person name="Tomita M."/>
            <person name="Numata K."/>
            <person name="Arakawa K."/>
        </authorList>
    </citation>
    <scope>NUCLEOTIDE SEQUENCE</scope>
</reference>
<comment type="caution">
    <text evidence="1">The sequence shown here is derived from an EMBL/GenBank/DDBJ whole genome shotgun (WGS) entry which is preliminary data.</text>
</comment>
<dbReference type="Proteomes" id="UP000887013">
    <property type="component" value="Unassembled WGS sequence"/>
</dbReference>
<dbReference type="AlphaFoldDB" id="A0A8X6N515"/>
<proteinExistence type="predicted"/>